<evidence type="ECO:0000313" key="2">
    <source>
        <dbReference type="EMBL" id="SDY12535.1"/>
    </source>
</evidence>
<dbReference type="PROSITE" id="PS51257">
    <property type="entry name" value="PROKAR_LIPOPROTEIN"/>
    <property type="match status" value="1"/>
</dbReference>
<dbReference type="STRING" id="44576.SAMN05421881_101911"/>
<sequence>MRTVNLDSLVKGVLPLVAAAIVSGCGGETEEVAKQDQDPDRVAEFIQSEDVMPEPIAPVAPVAPAEPVEETLESILEKADEIIQRTESSIASLNEVDTKAEPEEIAAGVVEEPESLVALATEPTQDAAEAFEDGLEVVKTTPELIRKVQQALMDAGFNAGAADGLMGPRTMRALTDFQQQHQLAKGELTKETLRELGVSF</sequence>
<gene>
    <name evidence="2" type="ORF">SAMN05421881_101911</name>
</gene>
<organism evidence="2 3">
    <name type="scientific">Nitrosomonas halophila</name>
    <dbReference type="NCBI Taxonomy" id="44576"/>
    <lineage>
        <taxon>Bacteria</taxon>
        <taxon>Pseudomonadati</taxon>
        <taxon>Pseudomonadota</taxon>
        <taxon>Betaproteobacteria</taxon>
        <taxon>Nitrosomonadales</taxon>
        <taxon>Nitrosomonadaceae</taxon>
        <taxon>Nitrosomonas</taxon>
    </lineage>
</organism>
<dbReference type="RefSeq" id="WP_090413411.1">
    <property type="nucleotide sequence ID" value="NZ_FNOY01000019.1"/>
</dbReference>
<dbReference type="SUPFAM" id="SSF47090">
    <property type="entry name" value="PGBD-like"/>
    <property type="match status" value="1"/>
</dbReference>
<dbReference type="InterPro" id="IPR036365">
    <property type="entry name" value="PGBD-like_sf"/>
</dbReference>
<dbReference type="Proteomes" id="UP000198640">
    <property type="component" value="Unassembled WGS sequence"/>
</dbReference>
<dbReference type="Pfam" id="PF01471">
    <property type="entry name" value="PG_binding_1"/>
    <property type="match status" value="1"/>
</dbReference>
<dbReference type="InterPro" id="IPR036366">
    <property type="entry name" value="PGBDSf"/>
</dbReference>
<dbReference type="OrthoDB" id="9811296at2"/>
<keyword evidence="3" id="KW-1185">Reference proteome</keyword>
<protein>
    <submittedName>
        <fullName evidence="2">Putative peptidoglycan binding domain-containing protein</fullName>
    </submittedName>
</protein>
<accession>A0A1H3HBD2</accession>
<evidence type="ECO:0000313" key="3">
    <source>
        <dbReference type="Proteomes" id="UP000198640"/>
    </source>
</evidence>
<dbReference type="EMBL" id="FNOY01000019">
    <property type="protein sequence ID" value="SDY12535.1"/>
    <property type="molecule type" value="Genomic_DNA"/>
</dbReference>
<proteinExistence type="predicted"/>
<dbReference type="Gene3D" id="1.10.101.10">
    <property type="entry name" value="PGBD-like superfamily/PGBD"/>
    <property type="match status" value="1"/>
</dbReference>
<dbReference type="AlphaFoldDB" id="A0A1H3HBD2"/>
<name>A0A1H3HBD2_9PROT</name>
<evidence type="ECO:0000259" key="1">
    <source>
        <dbReference type="Pfam" id="PF01471"/>
    </source>
</evidence>
<reference evidence="2 3" key="1">
    <citation type="submission" date="2016-10" db="EMBL/GenBank/DDBJ databases">
        <authorList>
            <person name="de Groot N.N."/>
        </authorList>
    </citation>
    <scope>NUCLEOTIDE SEQUENCE [LARGE SCALE GENOMIC DNA]</scope>
    <source>
        <strain evidence="2 3">Nm1</strain>
    </source>
</reference>
<dbReference type="InterPro" id="IPR002477">
    <property type="entry name" value="Peptidoglycan-bd-like"/>
</dbReference>
<feature type="domain" description="Peptidoglycan binding-like" evidence="1">
    <location>
        <begin position="143"/>
        <end position="196"/>
    </location>
</feature>